<dbReference type="EMBL" id="CM003376">
    <property type="protein sequence ID" value="KOM45784.1"/>
    <property type="molecule type" value="Genomic_DNA"/>
</dbReference>
<name>A0A0L9UTA0_PHAAN</name>
<protein>
    <submittedName>
        <fullName evidence="1">Uncharacterized protein</fullName>
    </submittedName>
</protein>
<evidence type="ECO:0000313" key="1">
    <source>
        <dbReference type="EMBL" id="KOM45784.1"/>
    </source>
</evidence>
<accession>A0A0L9UTA0</accession>
<dbReference type="Gramene" id="KOM45784">
    <property type="protein sequence ID" value="KOM45784"/>
    <property type="gene ID" value="LR48_Vigan06g109000"/>
</dbReference>
<gene>
    <name evidence="1" type="ORF">LR48_Vigan06g109000</name>
</gene>
<sequence length="97" mass="11238">MVASWSSRSWYSGGTREGPMILLYKLDDSRDIVGAARLMLRFELGFRNFRIRGEDEDGGWNFGWCELGWVLVVDAEAWWRNGDDGLREKAMRFRGDA</sequence>
<organism evidence="1 2">
    <name type="scientific">Phaseolus angularis</name>
    <name type="common">Azuki bean</name>
    <name type="synonym">Vigna angularis</name>
    <dbReference type="NCBI Taxonomy" id="3914"/>
    <lineage>
        <taxon>Eukaryota</taxon>
        <taxon>Viridiplantae</taxon>
        <taxon>Streptophyta</taxon>
        <taxon>Embryophyta</taxon>
        <taxon>Tracheophyta</taxon>
        <taxon>Spermatophyta</taxon>
        <taxon>Magnoliopsida</taxon>
        <taxon>eudicotyledons</taxon>
        <taxon>Gunneridae</taxon>
        <taxon>Pentapetalae</taxon>
        <taxon>rosids</taxon>
        <taxon>fabids</taxon>
        <taxon>Fabales</taxon>
        <taxon>Fabaceae</taxon>
        <taxon>Papilionoideae</taxon>
        <taxon>50 kb inversion clade</taxon>
        <taxon>NPAAA clade</taxon>
        <taxon>indigoferoid/millettioid clade</taxon>
        <taxon>Phaseoleae</taxon>
        <taxon>Vigna</taxon>
    </lineage>
</organism>
<reference evidence="2" key="1">
    <citation type="journal article" date="2015" name="Proc. Natl. Acad. Sci. U.S.A.">
        <title>Genome sequencing of adzuki bean (Vigna angularis) provides insight into high starch and low fat accumulation and domestication.</title>
        <authorList>
            <person name="Yang K."/>
            <person name="Tian Z."/>
            <person name="Chen C."/>
            <person name="Luo L."/>
            <person name="Zhao B."/>
            <person name="Wang Z."/>
            <person name="Yu L."/>
            <person name="Li Y."/>
            <person name="Sun Y."/>
            <person name="Li W."/>
            <person name="Chen Y."/>
            <person name="Li Y."/>
            <person name="Zhang Y."/>
            <person name="Ai D."/>
            <person name="Zhao J."/>
            <person name="Shang C."/>
            <person name="Ma Y."/>
            <person name="Wu B."/>
            <person name="Wang M."/>
            <person name="Gao L."/>
            <person name="Sun D."/>
            <person name="Zhang P."/>
            <person name="Guo F."/>
            <person name="Wang W."/>
            <person name="Li Y."/>
            <person name="Wang J."/>
            <person name="Varshney R.K."/>
            <person name="Wang J."/>
            <person name="Ling H.Q."/>
            <person name="Wan P."/>
        </authorList>
    </citation>
    <scope>NUCLEOTIDE SEQUENCE</scope>
    <source>
        <strain evidence="2">cv. Jingnong 6</strain>
    </source>
</reference>
<proteinExistence type="predicted"/>
<dbReference type="AlphaFoldDB" id="A0A0L9UTA0"/>
<dbReference type="Proteomes" id="UP000053144">
    <property type="component" value="Chromosome 6"/>
</dbReference>
<evidence type="ECO:0000313" key="2">
    <source>
        <dbReference type="Proteomes" id="UP000053144"/>
    </source>
</evidence>